<dbReference type="Proteomes" id="UP000199515">
    <property type="component" value="Unassembled WGS sequence"/>
</dbReference>
<dbReference type="OrthoDB" id="4938920at2"/>
<proteinExistence type="predicted"/>
<dbReference type="EMBL" id="FNON01000013">
    <property type="protein sequence ID" value="SDZ36471.1"/>
    <property type="molecule type" value="Genomic_DNA"/>
</dbReference>
<dbReference type="RefSeq" id="WP_091299094.1">
    <property type="nucleotide sequence ID" value="NZ_FNON01000013.1"/>
</dbReference>
<keyword evidence="2" id="KW-1185">Reference proteome</keyword>
<evidence type="ECO:0000313" key="1">
    <source>
        <dbReference type="EMBL" id="SDZ36471.1"/>
    </source>
</evidence>
<name>A0A1H3SFY7_9PSEU</name>
<dbReference type="AlphaFoldDB" id="A0A1H3SFY7"/>
<sequence length="151" mass="15965">MLELAREIVGAHYPPELDLFDVIVAEFRRDPDRLLKPDTLRAPVGIGVDLALMTPYVLAAAAYLGNVLVEKTADKALDSVSGRIAKAWAARRKAKAEGVALEVAGTGEQADLTMVITVHLTGKGATPEVAREIAGKVSDALSPGTSSDDHH</sequence>
<gene>
    <name evidence="1" type="ORF">SAMN05421504_113174</name>
</gene>
<evidence type="ECO:0000313" key="2">
    <source>
        <dbReference type="Proteomes" id="UP000199515"/>
    </source>
</evidence>
<reference evidence="1 2" key="1">
    <citation type="submission" date="2016-10" db="EMBL/GenBank/DDBJ databases">
        <authorList>
            <person name="de Groot N.N."/>
        </authorList>
    </citation>
    <scope>NUCLEOTIDE SEQUENCE [LARGE SCALE GENOMIC DNA]</scope>
    <source>
        <strain evidence="1 2">CPCC 202699</strain>
    </source>
</reference>
<accession>A0A1H3SFY7</accession>
<protein>
    <submittedName>
        <fullName evidence="1">Uncharacterized protein</fullName>
    </submittedName>
</protein>
<organism evidence="1 2">
    <name type="scientific">Amycolatopsis xylanica</name>
    <dbReference type="NCBI Taxonomy" id="589385"/>
    <lineage>
        <taxon>Bacteria</taxon>
        <taxon>Bacillati</taxon>
        <taxon>Actinomycetota</taxon>
        <taxon>Actinomycetes</taxon>
        <taxon>Pseudonocardiales</taxon>
        <taxon>Pseudonocardiaceae</taxon>
        <taxon>Amycolatopsis</taxon>
    </lineage>
</organism>